<feature type="domain" description="Leucine-rich repeat-containing N-terminal plant-type" evidence="9">
    <location>
        <begin position="30"/>
        <end position="70"/>
    </location>
</feature>
<evidence type="ECO:0000256" key="7">
    <source>
        <dbReference type="ARBA" id="ARBA00023136"/>
    </source>
</evidence>
<reference evidence="10" key="1">
    <citation type="submission" date="2022-03" db="EMBL/GenBank/DDBJ databases">
        <title>A functionally conserved STORR gene fusion in Papaver species that diverged 16.8 million years ago.</title>
        <authorList>
            <person name="Catania T."/>
        </authorList>
    </citation>
    <scope>NUCLEOTIDE SEQUENCE</scope>
    <source>
        <strain evidence="10">S-191538</strain>
    </source>
</reference>
<evidence type="ECO:0000256" key="3">
    <source>
        <dbReference type="ARBA" id="ARBA00022692"/>
    </source>
</evidence>
<dbReference type="InterPro" id="IPR001611">
    <property type="entry name" value="Leu-rich_rpt"/>
</dbReference>
<dbReference type="SUPFAM" id="SSF52058">
    <property type="entry name" value="L domain-like"/>
    <property type="match status" value="1"/>
</dbReference>
<evidence type="ECO:0000259" key="9">
    <source>
        <dbReference type="Pfam" id="PF08263"/>
    </source>
</evidence>
<keyword evidence="5" id="KW-0677">Repeat</keyword>
<accession>A0AA41S0U0</accession>
<dbReference type="FunFam" id="3.80.10.10:FF:000062">
    <property type="entry name" value="protein STRUBBELIG-RECEPTOR FAMILY 3"/>
    <property type="match status" value="1"/>
</dbReference>
<keyword evidence="7" id="KW-0472">Membrane</keyword>
<organism evidence="10 11">
    <name type="scientific">Papaver nudicaule</name>
    <name type="common">Iceland poppy</name>
    <dbReference type="NCBI Taxonomy" id="74823"/>
    <lineage>
        <taxon>Eukaryota</taxon>
        <taxon>Viridiplantae</taxon>
        <taxon>Streptophyta</taxon>
        <taxon>Embryophyta</taxon>
        <taxon>Tracheophyta</taxon>
        <taxon>Spermatophyta</taxon>
        <taxon>Magnoliopsida</taxon>
        <taxon>Ranunculales</taxon>
        <taxon>Papaveraceae</taxon>
        <taxon>Papaveroideae</taxon>
        <taxon>Papaver</taxon>
    </lineage>
</organism>
<dbReference type="GO" id="GO:0016020">
    <property type="term" value="C:membrane"/>
    <property type="evidence" value="ECO:0007669"/>
    <property type="project" value="UniProtKB-SubCell"/>
</dbReference>
<dbReference type="Gene3D" id="3.80.10.10">
    <property type="entry name" value="Ribonuclease Inhibitor"/>
    <property type="match status" value="1"/>
</dbReference>
<evidence type="ECO:0000256" key="4">
    <source>
        <dbReference type="ARBA" id="ARBA00022729"/>
    </source>
</evidence>
<evidence type="ECO:0000256" key="6">
    <source>
        <dbReference type="ARBA" id="ARBA00022989"/>
    </source>
</evidence>
<protein>
    <recommendedName>
        <fullName evidence="9">Leucine-rich repeat-containing N-terminal plant-type domain-containing protein</fullName>
    </recommendedName>
</protein>
<dbReference type="AlphaFoldDB" id="A0AA41S0U0"/>
<name>A0AA41S0U0_PAPNU</name>
<dbReference type="Pfam" id="PF00560">
    <property type="entry name" value="LRR_1"/>
    <property type="match status" value="1"/>
</dbReference>
<dbReference type="Proteomes" id="UP001177140">
    <property type="component" value="Unassembled WGS sequence"/>
</dbReference>
<keyword evidence="2" id="KW-0433">Leucine-rich repeat</keyword>
<keyword evidence="8" id="KW-0675">Receptor</keyword>
<comment type="caution">
    <text evidence="10">The sequence shown here is derived from an EMBL/GenBank/DDBJ whole genome shotgun (WGS) entry which is preliminary data.</text>
</comment>
<dbReference type="Pfam" id="PF08263">
    <property type="entry name" value="LRRNT_2"/>
    <property type="match status" value="1"/>
</dbReference>
<gene>
    <name evidence="10" type="ORF">MKW94_007857</name>
</gene>
<dbReference type="PANTHER" id="PTHR48007">
    <property type="entry name" value="LEUCINE-RICH REPEAT RECEPTOR-LIKE PROTEIN KINASE PXC1"/>
    <property type="match status" value="1"/>
</dbReference>
<dbReference type="InterPro" id="IPR032675">
    <property type="entry name" value="LRR_dom_sf"/>
</dbReference>
<evidence type="ECO:0000256" key="5">
    <source>
        <dbReference type="ARBA" id="ARBA00022737"/>
    </source>
</evidence>
<evidence type="ECO:0000313" key="10">
    <source>
        <dbReference type="EMBL" id="MCL7030969.1"/>
    </source>
</evidence>
<comment type="subcellular location">
    <subcellularLocation>
        <location evidence="1">Membrane</location>
    </subcellularLocation>
</comment>
<evidence type="ECO:0000313" key="11">
    <source>
        <dbReference type="Proteomes" id="UP001177140"/>
    </source>
</evidence>
<keyword evidence="6" id="KW-1133">Transmembrane helix</keyword>
<evidence type="ECO:0000256" key="1">
    <source>
        <dbReference type="ARBA" id="ARBA00004370"/>
    </source>
</evidence>
<evidence type="ECO:0000256" key="2">
    <source>
        <dbReference type="ARBA" id="ARBA00022614"/>
    </source>
</evidence>
<dbReference type="Pfam" id="PF13855">
    <property type="entry name" value="LRR_8"/>
    <property type="match status" value="1"/>
</dbReference>
<dbReference type="PANTHER" id="PTHR48007:SF56">
    <property type="entry name" value="LOW QUALITY PROTEIN: PROTEIN STRUBBELIG-RECEPTOR FAMILY 2"/>
    <property type="match status" value="1"/>
</dbReference>
<keyword evidence="3" id="KW-0812">Transmembrane</keyword>
<dbReference type="InterPro" id="IPR046959">
    <property type="entry name" value="PRK1-6/SRF4-like"/>
</dbReference>
<proteinExistence type="predicted"/>
<evidence type="ECO:0000256" key="8">
    <source>
        <dbReference type="ARBA" id="ARBA00023170"/>
    </source>
</evidence>
<sequence length="308" mass="34313">MATKLYLRISITTYLISAVLFLQAFALTDPSDVTVLRDMYMSLNQPPQLVGWNLRGGDPCEEAWKGISCSGSSVITIKLNGLDLSGSLGGNLFNLLHLKQLDLSHNYIEGEIPLSLPPNATHIDLSFNNFNNNNLSLESMKYLEHLNLSHNSISGPLGNVFTGFPNLKQMDLSHNNFTGDLPSSFETLSNLNQLFLQRNGFTGSVGILVHLPLHDLDIHMNYFNAVPSALLHLLPKPKLRVFNVAKRAELKFGSSIYRNCPPFPMDEENLWPVGTKIVNGRPVVPESYYSQMQARKAKCEIQSSLITR</sequence>
<dbReference type="EMBL" id="JAJJMA010107379">
    <property type="protein sequence ID" value="MCL7030969.1"/>
    <property type="molecule type" value="Genomic_DNA"/>
</dbReference>
<keyword evidence="4" id="KW-0732">Signal</keyword>
<keyword evidence="11" id="KW-1185">Reference proteome</keyword>
<dbReference type="InterPro" id="IPR013210">
    <property type="entry name" value="LRR_N_plant-typ"/>
</dbReference>